<reference evidence="2" key="1">
    <citation type="journal article" date="2019" name="Int. J. Syst. Evol. Microbiol.">
        <title>The Global Catalogue of Microorganisms (GCM) 10K type strain sequencing project: providing services to taxonomists for standard genome sequencing and annotation.</title>
        <authorList>
            <consortium name="The Broad Institute Genomics Platform"/>
            <consortium name="The Broad Institute Genome Sequencing Center for Infectious Disease"/>
            <person name="Wu L."/>
            <person name="Ma J."/>
        </authorList>
    </citation>
    <scope>NUCLEOTIDE SEQUENCE [LARGE SCALE GENOMIC DNA]</scope>
    <source>
        <strain evidence="2">JCM 4737</strain>
    </source>
</reference>
<dbReference type="Proteomes" id="UP000599437">
    <property type="component" value="Unassembled WGS sequence"/>
</dbReference>
<comment type="caution">
    <text evidence="1">The sequence shown here is derived from an EMBL/GenBank/DDBJ whole genome shotgun (WGS) entry which is preliminary data.</text>
</comment>
<sequence length="144" mass="15655">MSVAFRISCCLCRKNIPLTGDVFALDAEWQRRFPAMVGTLACRSCAMGTTWRCTSRDGSFVDGHIPVADGPCFDAWNHVSSPGTHRGMVQGHPRSGLIQGAGAYLRSVAARKDTVPEYAAMLRTVIQEWDEQHNSSGAPQSVTV</sequence>
<protein>
    <submittedName>
        <fullName evidence="1">Uncharacterized protein</fullName>
    </submittedName>
</protein>
<dbReference type="EMBL" id="BMVO01000039">
    <property type="protein sequence ID" value="GHB31054.1"/>
    <property type="molecule type" value="Genomic_DNA"/>
</dbReference>
<name>A0ABQ3EA52_9ACTN</name>
<evidence type="ECO:0000313" key="2">
    <source>
        <dbReference type="Proteomes" id="UP000599437"/>
    </source>
</evidence>
<gene>
    <name evidence="1" type="ORF">GCM10010346_63030</name>
</gene>
<keyword evidence="2" id="KW-1185">Reference proteome</keyword>
<accession>A0ABQ3EA52</accession>
<proteinExistence type="predicted"/>
<organism evidence="1 2">
    <name type="scientific">Streptomyces chryseus</name>
    <dbReference type="NCBI Taxonomy" id="68186"/>
    <lineage>
        <taxon>Bacteria</taxon>
        <taxon>Bacillati</taxon>
        <taxon>Actinomycetota</taxon>
        <taxon>Actinomycetes</taxon>
        <taxon>Kitasatosporales</taxon>
        <taxon>Streptomycetaceae</taxon>
        <taxon>Streptomyces</taxon>
    </lineage>
</organism>
<dbReference type="RefSeq" id="WP_138894996.1">
    <property type="nucleotide sequence ID" value="NZ_BMVO01000039.1"/>
</dbReference>
<evidence type="ECO:0000313" key="1">
    <source>
        <dbReference type="EMBL" id="GHB31054.1"/>
    </source>
</evidence>